<sequence length="845" mass="94865">MWRRLPARRLASALLSSSAPLPHPLHRSLLLLLPAASQRLAPSQTLPRFASSSAAVAAESVSSEEVDELHHAIGEIARGDPSVSAPAPAAGQEGHRRRSGRGKHSAEAMAVHGVGYHKYAMLRRRQIQIETEAWEQAAEEYRELLADMCQQKLAPNLPYVKSLFLGWFEPLRDQIIAEQELVGERGARASHARYFNMLPADMMAVITMHKLMGLLMTGSGDGSVRVIQAACQIGEAIEHEVGSRLIELMIETAYIQPPASQSADGPPDIRPAFTHEMRTVAREQQYDKGAHLFLPSYVMRTHGARQQRDAVRRAPREQMQSVFEALNTLGSTKWRVNKRVLSIVDRIWSSGGRLADLVDRTDVALPEKPDTEDEDKLKKWRWTLRAAKKENSERHSQRCDVELKLAVARKMKDEDGFYYPHNLDFRGRAYPMHPYLNHLGSDLCRGVLEFAEGRPLGKSGLRWLKIHLANLYAGGVDKLSYDGRIAFTENHLEDIFDSADRPLEGKRWWLGAEDPFQCLAVCINLTEALRSPSPETMISHIPVHQDGSCNGLQHYAALGRDKLGAIAVNLVAGEKPADVYTGIATRVVEIMKNDALKDPATDPDAARARLLLDQVDRKLVKQTVMTSVYGVTYVGAREQIKRRLKERDMICDDSELFSASCYAAKVTLTALGEMFQAARSIMNWLGDCAKVIACENEPVRWTTPLGLPVVQPYRKLGRHLIKTSLQVLTLQRETDKVMVKRQRTAFPPNFVHSLDGSHMMMTAVACKRQGLNFAGVHDSYWTHACDVDTMNKILREKFVELYDTPILENLLESFEKSFPELKFPPLPERGDFDLTDVLGSPYFFN</sequence>
<keyword evidence="13" id="KW-1185">Reference proteome</keyword>
<protein>
    <recommendedName>
        <fullName evidence="2 9">DNA-directed RNA polymerase</fullName>
        <ecNumber evidence="2 9">2.7.7.6</ecNumber>
    </recommendedName>
</protein>
<dbReference type="InterPro" id="IPR002092">
    <property type="entry name" value="DNA-dir_Rpol_phage-type"/>
</dbReference>
<dbReference type="InterPro" id="IPR029262">
    <property type="entry name" value="RPOL_N"/>
</dbReference>
<dbReference type="STRING" id="39946.A2YYV2"/>
<evidence type="ECO:0000313" key="12">
    <source>
        <dbReference type="EMBL" id="EAZ08263.1"/>
    </source>
</evidence>
<dbReference type="PANTHER" id="PTHR10102">
    <property type="entry name" value="DNA-DIRECTED RNA POLYMERASE, MITOCHONDRIAL"/>
    <property type="match status" value="1"/>
</dbReference>
<dbReference type="SUPFAM" id="SSF56672">
    <property type="entry name" value="DNA/RNA polymerases"/>
    <property type="match status" value="1"/>
</dbReference>
<dbReference type="Pfam" id="PF14700">
    <property type="entry name" value="RPOL_N"/>
    <property type="match status" value="2"/>
</dbReference>
<evidence type="ECO:0000256" key="1">
    <source>
        <dbReference type="ARBA" id="ARBA00009493"/>
    </source>
</evidence>
<keyword evidence="3 9" id="KW-0240">DNA-directed RNA polymerase</keyword>
<dbReference type="FunFam" id="1.10.287.260:FF:000001">
    <property type="entry name" value="DNA-directed RNA polymerase"/>
    <property type="match status" value="1"/>
</dbReference>
<dbReference type="GO" id="GO:0003899">
    <property type="term" value="F:DNA-directed RNA polymerase activity"/>
    <property type="evidence" value="ECO:0007669"/>
    <property type="project" value="UniProtKB-EC"/>
</dbReference>
<dbReference type="InterPro" id="IPR024075">
    <property type="entry name" value="DNA-dir_RNA_pol_helix_hairp_sf"/>
</dbReference>
<evidence type="ECO:0000259" key="11">
    <source>
        <dbReference type="SMART" id="SM01311"/>
    </source>
</evidence>
<dbReference type="HOGENOM" id="CLU_003364_4_1_1"/>
<dbReference type="Gramene" id="BGIOSGA030174-TA">
    <property type="protein sequence ID" value="BGIOSGA030174-PA"/>
    <property type="gene ID" value="BGIOSGA030174"/>
</dbReference>
<evidence type="ECO:0000256" key="8">
    <source>
        <dbReference type="ARBA" id="ARBA00048552"/>
    </source>
</evidence>
<dbReference type="SMART" id="SM01311">
    <property type="entry name" value="RPOL_N"/>
    <property type="match status" value="1"/>
</dbReference>
<dbReference type="PROSITE" id="PS00900">
    <property type="entry name" value="RNA_POL_PHAGE_1"/>
    <property type="match status" value="1"/>
</dbReference>
<comment type="function">
    <text evidence="9">DNA-dependent RNA polymerase catalyzes the transcription of DNA into RNA using the four ribonucleoside triphosphates as substrates.</text>
</comment>
<dbReference type="PROSITE" id="PS00489">
    <property type="entry name" value="RNA_POL_PHAGE_2"/>
    <property type="match status" value="1"/>
</dbReference>
<dbReference type="FunFam" id="1.10.150.20:FF:000027">
    <property type="entry name" value="DNA-directed RNA polymerase"/>
    <property type="match status" value="1"/>
</dbReference>
<evidence type="ECO:0000256" key="7">
    <source>
        <dbReference type="ARBA" id="ARBA00023163"/>
    </source>
</evidence>
<dbReference type="InterPro" id="IPR046950">
    <property type="entry name" value="DNA-dir_Rpol_C_phage-type"/>
</dbReference>
<keyword evidence="5 9" id="KW-0548">Nucleotidyltransferase</keyword>
<evidence type="ECO:0000313" key="13">
    <source>
        <dbReference type="Proteomes" id="UP000007015"/>
    </source>
</evidence>
<comment type="similarity">
    <text evidence="1 9">Belongs to the phage and mitochondrial RNA polymerase family.</text>
</comment>
<feature type="region of interest" description="Disordered" evidence="10">
    <location>
        <begin position="78"/>
        <end position="104"/>
    </location>
</feature>
<feature type="domain" description="DNA-directed RNA polymerase N-terminal" evidence="11">
    <location>
        <begin position="124"/>
        <end position="331"/>
    </location>
</feature>
<dbReference type="GO" id="GO:0034245">
    <property type="term" value="C:mitochondrial DNA-directed RNA polymerase complex"/>
    <property type="evidence" value="ECO:0007669"/>
    <property type="project" value="TreeGrafter"/>
</dbReference>
<dbReference type="InterPro" id="IPR043502">
    <property type="entry name" value="DNA/RNA_pol_sf"/>
</dbReference>
<dbReference type="Gene3D" id="1.10.150.20">
    <property type="entry name" value="5' to 3' exonuclease, C-terminal subdomain"/>
    <property type="match status" value="1"/>
</dbReference>
<dbReference type="InterPro" id="IPR037159">
    <property type="entry name" value="RNA_POL_N_sf"/>
</dbReference>
<dbReference type="Gene3D" id="1.10.287.260">
    <property type="match status" value="1"/>
</dbReference>
<evidence type="ECO:0000256" key="6">
    <source>
        <dbReference type="ARBA" id="ARBA00022946"/>
    </source>
</evidence>
<accession>A2YYV2</accession>
<dbReference type="AlphaFoldDB" id="A2YYV2"/>
<evidence type="ECO:0000256" key="9">
    <source>
        <dbReference type="RuleBase" id="RU003805"/>
    </source>
</evidence>
<evidence type="ECO:0000256" key="2">
    <source>
        <dbReference type="ARBA" id="ARBA00012418"/>
    </source>
</evidence>
<evidence type="ECO:0000256" key="3">
    <source>
        <dbReference type="ARBA" id="ARBA00022478"/>
    </source>
</evidence>
<comment type="catalytic activity">
    <reaction evidence="8 9">
        <text>RNA(n) + a ribonucleoside 5'-triphosphate = RNA(n+1) + diphosphate</text>
        <dbReference type="Rhea" id="RHEA:21248"/>
        <dbReference type="Rhea" id="RHEA-COMP:14527"/>
        <dbReference type="Rhea" id="RHEA-COMP:17342"/>
        <dbReference type="ChEBI" id="CHEBI:33019"/>
        <dbReference type="ChEBI" id="CHEBI:61557"/>
        <dbReference type="ChEBI" id="CHEBI:140395"/>
        <dbReference type="EC" id="2.7.7.6"/>
    </reaction>
</comment>
<proteinExistence type="inferred from homology"/>
<dbReference type="GO" id="GO:0006390">
    <property type="term" value="P:mitochondrial transcription"/>
    <property type="evidence" value="ECO:0007669"/>
    <property type="project" value="TreeGrafter"/>
</dbReference>
<dbReference type="PANTHER" id="PTHR10102:SF0">
    <property type="entry name" value="DNA-DIRECTED RNA POLYMERASE, MITOCHONDRIAL"/>
    <property type="match status" value="1"/>
</dbReference>
<evidence type="ECO:0000256" key="4">
    <source>
        <dbReference type="ARBA" id="ARBA00022679"/>
    </source>
</evidence>
<organism evidence="12 13">
    <name type="scientific">Oryza sativa subsp. indica</name>
    <name type="common">Rice</name>
    <dbReference type="NCBI Taxonomy" id="39946"/>
    <lineage>
        <taxon>Eukaryota</taxon>
        <taxon>Viridiplantae</taxon>
        <taxon>Streptophyta</taxon>
        <taxon>Embryophyta</taxon>
        <taxon>Tracheophyta</taxon>
        <taxon>Spermatophyta</taxon>
        <taxon>Magnoliopsida</taxon>
        <taxon>Liliopsida</taxon>
        <taxon>Poales</taxon>
        <taxon>Poaceae</taxon>
        <taxon>BOP clade</taxon>
        <taxon>Oryzoideae</taxon>
        <taxon>Oryzeae</taxon>
        <taxon>Oryzinae</taxon>
        <taxon>Oryza</taxon>
        <taxon>Oryza sativa</taxon>
    </lineage>
</organism>
<keyword evidence="6" id="KW-0809">Transit peptide</keyword>
<dbReference type="Gene3D" id="1.10.1320.10">
    <property type="entry name" value="DNA-directed RNA polymerase, N-terminal domain"/>
    <property type="match status" value="2"/>
</dbReference>
<evidence type="ECO:0000256" key="10">
    <source>
        <dbReference type="SAM" id="MobiDB-lite"/>
    </source>
</evidence>
<dbReference type="Proteomes" id="UP000007015">
    <property type="component" value="Chromosome 9"/>
</dbReference>
<name>A2YYV2_ORYSI</name>
<dbReference type="Pfam" id="PF00940">
    <property type="entry name" value="RNA_pol"/>
    <property type="match status" value="1"/>
</dbReference>
<dbReference type="OMA" id="ERDMICD"/>
<gene>
    <name evidence="12" type="ORF">OsI_30516</name>
</gene>
<keyword evidence="7 9" id="KW-0804">Transcription</keyword>
<dbReference type="EC" id="2.7.7.6" evidence="2 9"/>
<evidence type="ECO:0000256" key="5">
    <source>
        <dbReference type="ARBA" id="ARBA00022695"/>
    </source>
</evidence>
<reference evidence="12 13" key="1">
    <citation type="journal article" date="2005" name="PLoS Biol.">
        <title>The genomes of Oryza sativa: a history of duplications.</title>
        <authorList>
            <person name="Yu J."/>
            <person name="Wang J."/>
            <person name="Lin W."/>
            <person name="Li S."/>
            <person name="Li H."/>
            <person name="Zhou J."/>
            <person name="Ni P."/>
            <person name="Dong W."/>
            <person name="Hu S."/>
            <person name="Zeng C."/>
            <person name="Zhang J."/>
            <person name="Zhang Y."/>
            <person name="Li R."/>
            <person name="Xu Z."/>
            <person name="Li S."/>
            <person name="Li X."/>
            <person name="Zheng H."/>
            <person name="Cong L."/>
            <person name="Lin L."/>
            <person name="Yin J."/>
            <person name="Geng J."/>
            <person name="Li G."/>
            <person name="Shi J."/>
            <person name="Liu J."/>
            <person name="Lv H."/>
            <person name="Li J."/>
            <person name="Wang J."/>
            <person name="Deng Y."/>
            <person name="Ran L."/>
            <person name="Shi X."/>
            <person name="Wang X."/>
            <person name="Wu Q."/>
            <person name="Li C."/>
            <person name="Ren X."/>
            <person name="Wang J."/>
            <person name="Wang X."/>
            <person name="Li D."/>
            <person name="Liu D."/>
            <person name="Zhang X."/>
            <person name="Ji Z."/>
            <person name="Zhao W."/>
            <person name="Sun Y."/>
            <person name="Zhang Z."/>
            <person name="Bao J."/>
            <person name="Han Y."/>
            <person name="Dong L."/>
            <person name="Ji J."/>
            <person name="Chen P."/>
            <person name="Wu S."/>
            <person name="Liu J."/>
            <person name="Xiao Y."/>
            <person name="Bu D."/>
            <person name="Tan J."/>
            <person name="Yang L."/>
            <person name="Ye C."/>
            <person name="Zhang J."/>
            <person name="Xu J."/>
            <person name="Zhou Y."/>
            <person name="Yu Y."/>
            <person name="Zhang B."/>
            <person name="Zhuang S."/>
            <person name="Wei H."/>
            <person name="Liu B."/>
            <person name="Lei M."/>
            <person name="Yu H."/>
            <person name="Li Y."/>
            <person name="Xu H."/>
            <person name="Wei S."/>
            <person name="He X."/>
            <person name="Fang L."/>
            <person name="Zhang Z."/>
            <person name="Zhang Y."/>
            <person name="Huang X."/>
            <person name="Su Z."/>
            <person name="Tong W."/>
            <person name="Li J."/>
            <person name="Tong Z."/>
            <person name="Li S."/>
            <person name="Ye J."/>
            <person name="Wang L."/>
            <person name="Fang L."/>
            <person name="Lei T."/>
            <person name="Chen C."/>
            <person name="Chen H."/>
            <person name="Xu Z."/>
            <person name="Li H."/>
            <person name="Huang H."/>
            <person name="Zhang F."/>
            <person name="Xu H."/>
            <person name="Li N."/>
            <person name="Zhao C."/>
            <person name="Li S."/>
            <person name="Dong L."/>
            <person name="Huang Y."/>
            <person name="Li L."/>
            <person name="Xi Y."/>
            <person name="Qi Q."/>
            <person name="Li W."/>
            <person name="Zhang B."/>
            <person name="Hu W."/>
            <person name="Zhang Y."/>
            <person name="Tian X."/>
            <person name="Jiao Y."/>
            <person name="Liang X."/>
            <person name="Jin J."/>
            <person name="Gao L."/>
            <person name="Zheng W."/>
            <person name="Hao B."/>
            <person name="Liu S."/>
            <person name="Wang W."/>
            <person name="Yuan L."/>
            <person name="Cao M."/>
            <person name="McDermott J."/>
            <person name="Samudrala R."/>
            <person name="Wang J."/>
            <person name="Wong G.K."/>
            <person name="Yang H."/>
        </authorList>
    </citation>
    <scope>NUCLEOTIDE SEQUENCE [LARGE SCALE GENOMIC DNA]</scope>
    <source>
        <strain evidence="13">cv. 93-11</strain>
    </source>
</reference>
<dbReference type="EMBL" id="CM000134">
    <property type="protein sequence ID" value="EAZ08263.1"/>
    <property type="molecule type" value="Genomic_DNA"/>
</dbReference>
<dbReference type="Gene3D" id="1.10.287.280">
    <property type="match status" value="1"/>
</dbReference>
<dbReference type="FunFam" id="1.10.287.280:FF:000001">
    <property type="entry name" value="DNA-directed RNA polymerase"/>
    <property type="match status" value="1"/>
</dbReference>
<keyword evidence="4 9" id="KW-0808">Transferase</keyword>
<dbReference type="GO" id="GO:0003677">
    <property type="term" value="F:DNA binding"/>
    <property type="evidence" value="ECO:0007669"/>
    <property type="project" value="InterPro"/>
</dbReference>